<dbReference type="EMBL" id="AM743169">
    <property type="protein sequence ID" value="CAQ46570.1"/>
    <property type="molecule type" value="Genomic_DNA"/>
</dbReference>
<dbReference type="Pfam" id="PF10026">
    <property type="entry name" value="DUF2268"/>
    <property type="match status" value="1"/>
</dbReference>
<feature type="domain" description="DUF2268" evidence="2">
    <location>
        <begin position="177"/>
        <end position="293"/>
    </location>
</feature>
<organism evidence="3 4">
    <name type="scientific">Stenotrophomonas maltophilia (strain K279a)</name>
    <dbReference type="NCBI Taxonomy" id="522373"/>
    <lineage>
        <taxon>Bacteria</taxon>
        <taxon>Pseudomonadati</taxon>
        <taxon>Pseudomonadota</taxon>
        <taxon>Gammaproteobacteria</taxon>
        <taxon>Lysobacterales</taxon>
        <taxon>Lysobacteraceae</taxon>
        <taxon>Stenotrophomonas</taxon>
        <taxon>Stenotrophomonas maltophilia group</taxon>
    </lineage>
</organism>
<keyword evidence="1" id="KW-0732">Signal</keyword>
<evidence type="ECO:0000259" key="2">
    <source>
        <dbReference type="Pfam" id="PF10026"/>
    </source>
</evidence>
<reference evidence="3 4" key="1">
    <citation type="journal article" date="2008" name="Genome Biol.">
        <title>The complete genome, comparative and functional analysis of Stenotrophomonas maltophilia reveals an organism heavily shielded by drug resistance determinants.</title>
        <authorList>
            <person name="Crossman L.C."/>
            <person name="Gould V.C."/>
            <person name="Dow J.M."/>
            <person name="Vernikos G.S."/>
            <person name="Okazaki A."/>
            <person name="Sebaihia M."/>
            <person name="Saunders D."/>
            <person name="Arrowsmith C."/>
            <person name="Carver T."/>
            <person name="Peters N."/>
            <person name="Adlem E."/>
            <person name="Kerhornou A."/>
            <person name="Lord A."/>
            <person name="Murphy L."/>
            <person name="Seeger K."/>
            <person name="Squares R."/>
            <person name="Rutter S."/>
            <person name="Quail M.A."/>
            <person name="Rajandream M.A."/>
            <person name="Harris D."/>
            <person name="Churcher C."/>
            <person name="Bentley S.D."/>
            <person name="Parkhill J."/>
            <person name="Thomson N.R."/>
            <person name="Avison M.B."/>
        </authorList>
    </citation>
    <scope>NUCLEOTIDE SEQUENCE [LARGE SCALE GENOMIC DNA]</scope>
    <source>
        <strain evidence="3 4">K279a</strain>
    </source>
</reference>
<dbReference type="AlphaFoldDB" id="B2FKH4"/>
<proteinExistence type="predicted"/>
<dbReference type="KEGG" id="sml:Smlt3124"/>
<gene>
    <name evidence="3" type="ordered locus">Smlt3124</name>
</gene>
<evidence type="ECO:0000313" key="4">
    <source>
        <dbReference type="Proteomes" id="UP000008840"/>
    </source>
</evidence>
<dbReference type="EnsemblBacteria" id="CAQ46570">
    <property type="protein sequence ID" value="CAQ46570"/>
    <property type="gene ID" value="Smlt3124"/>
</dbReference>
<feature type="signal peptide" evidence="1">
    <location>
        <begin position="1"/>
        <end position="37"/>
    </location>
</feature>
<accession>B2FKH4</accession>
<dbReference type="InterPro" id="IPR018728">
    <property type="entry name" value="DUF2268"/>
</dbReference>
<name>B2FKH4_STRMK</name>
<sequence length="336" mass="36272">MIDCALRMHSTKDGAMFMILRGLLALACAGAVGVATAAVPAGPQILTEDVSRFYALYDSAGGKPSVAQLRGYLAEGSAGLAELAKARRVTPERIVESIASQPELYAQGRNCLAELPAVKQRLTQVFSNLQAIYPQTRFPPVTIAVGRGRPVGLTSKSGVIIGLEALCAADFMNANVQDRFVHVIAHEYVHIQQTGLIDFEPGDPRATVLRVSLGEGIAEFITELISGNVGNGRHAAWTRGREVHIESAFALDLDSTDLSPWLYNYKPGSQEPYDLGYWVGYRIAKAYYLQAKDKRDAVRALVQQDNPKTILAASGWTPGMWMPAKVTGAAARTAAR</sequence>
<dbReference type="HOGENOM" id="CLU_051009_0_0_6"/>
<keyword evidence="4" id="KW-1185">Reference proteome</keyword>
<dbReference type="Proteomes" id="UP000008840">
    <property type="component" value="Chromosome"/>
</dbReference>
<protein>
    <submittedName>
        <fullName evidence="3">Conserved hypothetical exported protein</fullName>
    </submittedName>
</protein>
<dbReference type="eggNOG" id="COG5504">
    <property type="taxonomic scope" value="Bacteria"/>
</dbReference>
<evidence type="ECO:0000256" key="1">
    <source>
        <dbReference type="SAM" id="SignalP"/>
    </source>
</evidence>
<feature type="chain" id="PRO_5002777427" evidence="1">
    <location>
        <begin position="38"/>
        <end position="336"/>
    </location>
</feature>
<evidence type="ECO:0000313" key="3">
    <source>
        <dbReference type="EMBL" id="CAQ46570.1"/>
    </source>
</evidence>